<sequence>MMSEIKMTCLEPMHATTHPVVALRLGSESYETAHGERFKRNDYIPTRAGVNYLKKKTQDSTQLLHEVLLSPAVLEFTMLVPFDNLGSHEKKFFISEFPVPPDQEKETVLACAKKPGVKLRDMKVPTNINDAVKNSFHFLTVQDRLLLKRAAILGPVFDQHVLEVVSHGIPTEQCTSTPVSFDTGVEVHQQPSDEKHSLLRVHFGHHSGEVTRHGSL</sequence>
<proteinExistence type="predicted"/>
<name>A0A8X6M3N3_TRICU</name>
<evidence type="ECO:0000313" key="2">
    <source>
        <dbReference type="Proteomes" id="UP000887116"/>
    </source>
</evidence>
<dbReference type="OrthoDB" id="6425263at2759"/>
<organism evidence="1 2">
    <name type="scientific">Trichonephila clavata</name>
    <name type="common">Joro spider</name>
    <name type="synonym">Nephila clavata</name>
    <dbReference type="NCBI Taxonomy" id="2740835"/>
    <lineage>
        <taxon>Eukaryota</taxon>
        <taxon>Metazoa</taxon>
        <taxon>Ecdysozoa</taxon>
        <taxon>Arthropoda</taxon>
        <taxon>Chelicerata</taxon>
        <taxon>Arachnida</taxon>
        <taxon>Araneae</taxon>
        <taxon>Araneomorphae</taxon>
        <taxon>Entelegynae</taxon>
        <taxon>Araneoidea</taxon>
        <taxon>Nephilidae</taxon>
        <taxon>Trichonephila</taxon>
    </lineage>
</organism>
<gene>
    <name evidence="1" type="primary">AVEN_137056_1</name>
    <name evidence="1" type="ORF">TNCT_324571</name>
</gene>
<keyword evidence="2" id="KW-1185">Reference proteome</keyword>
<dbReference type="Proteomes" id="UP000887116">
    <property type="component" value="Unassembled WGS sequence"/>
</dbReference>
<dbReference type="EMBL" id="BMAO01039346">
    <property type="protein sequence ID" value="GFR30837.1"/>
    <property type="molecule type" value="Genomic_DNA"/>
</dbReference>
<reference evidence="1" key="1">
    <citation type="submission" date="2020-07" db="EMBL/GenBank/DDBJ databases">
        <title>Multicomponent nature underlies the extraordinary mechanical properties of spider dragline silk.</title>
        <authorList>
            <person name="Kono N."/>
            <person name="Nakamura H."/>
            <person name="Mori M."/>
            <person name="Yoshida Y."/>
            <person name="Ohtoshi R."/>
            <person name="Malay A.D."/>
            <person name="Moran D.A.P."/>
            <person name="Tomita M."/>
            <person name="Numata K."/>
            <person name="Arakawa K."/>
        </authorList>
    </citation>
    <scope>NUCLEOTIDE SEQUENCE</scope>
</reference>
<protein>
    <submittedName>
        <fullName evidence="1">Uncharacterized protein</fullName>
    </submittedName>
</protein>
<dbReference type="AlphaFoldDB" id="A0A8X6M3N3"/>
<accession>A0A8X6M3N3</accession>
<comment type="caution">
    <text evidence="1">The sequence shown here is derived from an EMBL/GenBank/DDBJ whole genome shotgun (WGS) entry which is preliminary data.</text>
</comment>
<evidence type="ECO:0000313" key="1">
    <source>
        <dbReference type="EMBL" id="GFR30837.1"/>
    </source>
</evidence>